<sequence length="305" mass="33438">MRSGCGSIWRLRRGIRHRRNRAGMHGRNSDRPRRRQAPFSSGASARHERKPATRVTRLASGCAARRYRRHGSLWPISLAFGYRQCRSGETGLVMAGTCRGGRFCGRCRRCRVHLFRRRSHPPRRGRSAALDGKGKGSAAPEAGRLRMPPSSRNRHYWRALAAAGLLSACLPLFDLRMDASAQDAAQPIGLRARFDRPEPVFAVGETLALTVTTDRPASIEVIEISPAGDITRVLPVPGSSLLTEPGRPLHLPPPGTTLRAGPPPGSSELRIIAREPGGRAASADMKLAGNHRRQEVTLRYRTIGP</sequence>
<name>A0A7V8U941_9SPHN</name>
<dbReference type="Proteomes" id="UP000589292">
    <property type="component" value="Unassembled WGS sequence"/>
</dbReference>
<proteinExistence type="predicted"/>
<feature type="region of interest" description="Disordered" evidence="1">
    <location>
        <begin position="121"/>
        <end position="150"/>
    </location>
</feature>
<feature type="region of interest" description="Disordered" evidence="1">
    <location>
        <begin position="16"/>
        <end position="56"/>
    </location>
</feature>
<protein>
    <submittedName>
        <fullName evidence="3">DUF4384 domain-containing protein</fullName>
    </submittedName>
</protein>
<evidence type="ECO:0000313" key="4">
    <source>
        <dbReference type="Proteomes" id="UP000589292"/>
    </source>
</evidence>
<evidence type="ECO:0000259" key="2">
    <source>
        <dbReference type="Pfam" id="PF14326"/>
    </source>
</evidence>
<feature type="domain" description="DUF4384" evidence="2">
    <location>
        <begin position="201"/>
        <end position="273"/>
    </location>
</feature>
<dbReference type="EMBL" id="VDES01000002">
    <property type="protein sequence ID" value="MBA1375067.1"/>
    <property type="molecule type" value="Genomic_DNA"/>
</dbReference>
<evidence type="ECO:0000313" key="3">
    <source>
        <dbReference type="EMBL" id="MBA1375067.1"/>
    </source>
</evidence>
<reference evidence="3 4" key="1">
    <citation type="journal article" date="1994" name="Int. J. Syst. Bacteriol.">
        <title>Phylogenetic positions of novel aerobic, bacteriochlorophyll a-containing bacteria and description of Roseococcus thiosulfatophilus gen. nov., sp. nov., Erythromicrobium ramosum gen. nov., sp. nov., and Erythrobacter litoralis sp. nov.</title>
        <authorList>
            <person name="Yurkov V."/>
            <person name="Stackebrandt E."/>
            <person name="Holmes A."/>
            <person name="Fuerst J.A."/>
            <person name="Hugenholtz P."/>
            <person name="Golecki J."/>
            <person name="Gad'on N."/>
            <person name="Gorlenko V.M."/>
            <person name="Kompantseva E.I."/>
            <person name="Drews G."/>
        </authorList>
    </citation>
    <scope>NUCLEOTIDE SEQUENCE [LARGE SCALE GENOMIC DNA]</scope>
    <source>
        <strain evidence="3 4">KR-99</strain>
    </source>
</reference>
<dbReference type="Pfam" id="PF14326">
    <property type="entry name" value="DUF4384"/>
    <property type="match status" value="1"/>
</dbReference>
<evidence type="ECO:0000256" key="1">
    <source>
        <dbReference type="SAM" id="MobiDB-lite"/>
    </source>
</evidence>
<organism evidence="3 4">
    <name type="scientific">Sphingomonas ursincola</name>
    <dbReference type="NCBI Taxonomy" id="56361"/>
    <lineage>
        <taxon>Bacteria</taxon>
        <taxon>Pseudomonadati</taxon>
        <taxon>Pseudomonadota</taxon>
        <taxon>Alphaproteobacteria</taxon>
        <taxon>Sphingomonadales</taxon>
        <taxon>Sphingomonadaceae</taxon>
        <taxon>Sphingomonas</taxon>
    </lineage>
</organism>
<gene>
    <name evidence="3" type="ORF">FG486_12025</name>
</gene>
<dbReference type="AlphaFoldDB" id="A0A7V8U941"/>
<keyword evidence="4" id="KW-1185">Reference proteome</keyword>
<accession>A0A7V8U941</accession>
<dbReference type="InterPro" id="IPR025493">
    <property type="entry name" value="DUF4384"/>
</dbReference>
<comment type="caution">
    <text evidence="3">The sequence shown here is derived from an EMBL/GenBank/DDBJ whole genome shotgun (WGS) entry which is preliminary data.</text>
</comment>